<name>A0A177AS75_9BILA</name>
<feature type="coiled-coil region" evidence="2">
    <location>
        <begin position="133"/>
        <end position="160"/>
    </location>
</feature>
<sequence>MNHYPKCKRLNKIPISYHLESNITRYNLNKKNFIKTKEKFMNKANLHKLEDEANDFVGTALTTFRNLSANYDPKNSLQKSRHDEIKNEFRSTAQELHTLQKKIANNLRKENDKMLDWKDQDDETTKLLDNPNLQKSAAFIEEDEAQLRKLNQEDETIRKIEKDMIDINQVFRDLNNIIHEQGENIDTIESNIEMTEQHVQKADKDLTQGLRHKQKARKNKLICFIIIFIVIVIFSIILYFTFKSYEIVLKVIKILIS</sequence>
<dbReference type="GO" id="GO:0006906">
    <property type="term" value="P:vesicle fusion"/>
    <property type="evidence" value="ECO:0007669"/>
    <property type="project" value="TreeGrafter"/>
</dbReference>
<keyword evidence="3" id="KW-0472">Membrane</keyword>
<dbReference type="Proteomes" id="UP000078046">
    <property type="component" value="Unassembled WGS sequence"/>
</dbReference>
<dbReference type="GO" id="GO:0031201">
    <property type="term" value="C:SNARE complex"/>
    <property type="evidence" value="ECO:0007669"/>
    <property type="project" value="TreeGrafter"/>
</dbReference>
<proteinExistence type="inferred from homology"/>
<evidence type="ECO:0000313" key="5">
    <source>
        <dbReference type="EMBL" id="OAF64849.1"/>
    </source>
</evidence>
<organism evidence="5 6">
    <name type="scientific">Intoshia linei</name>
    <dbReference type="NCBI Taxonomy" id="1819745"/>
    <lineage>
        <taxon>Eukaryota</taxon>
        <taxon>Metazoa</taxon>
        <taxon>Spiralia</taxon>
        <taxon>Lophotrochozoa</taxon>
        <taxon>Mesozoa</taxon>
        <taxon>Orthonectida</taxon>
        <taxon>Rhopaluridae</taxon>
        <taxon>Intoshia</taxon>
    </lineage>
</organism>
<feature type="transmembrane region" description="Helical" evidence="3">
    <location>
        <begin position="221"/>
        <end position="242"/>
    </location>
</feature>
<dbReference type="InterPro" id="IPR000727">
    <property type="entry name" value="T_SNARE_dom"/>
</dbReference>
<dbReference type="GO" id="GO:0000149">
    <property type="term" value="F:SNARE binding"/>
    <property type="evidence" value="ECO:0007669"/>
    <property type="project" value="TreeGrafter"/>
</dbReference>
<dbReference type="PROSITE" id="PS50192">
    <property type="entry name" value="T_SNARE"/>
    <property type="match status" value="1"/>
</dbReference>
<evidence type="ECO:0000256" key="1">
    <source>
        <dbReference type="ARBA" id="ARBA00009063"/>
    </source>
</evidence>
<keyword evidence="6" id="KW-1185">Reference proteome</keyword>
<evidence type="ECO:0000256" key="3">
    <source>
        <dbReference type="SAM" id="Phobius"/>
    </source>
</evidence>
<dbReference type="PANTHER" id="PTHR19957">
    <property type="entry name" value="SYNTAXIN"/>
    <property type="match status" value="1"/>
</dbReference>
<evidence type="ECO:0000313" key="6">
    <source>
        <dbReference type="Proteomes" id="UP000078046"/>
    </source>
</evidence>
<dbReference type="Gene3D" id="1.20.5.110">
    <property type="match status" value="1"/>
</dbReference>
<dbReference type="GO" id="GO:0012505">
    <property type="term" value="C:endomembrane system"/>
    <property type="evidence" value="ECO:0007669"/>
    <property type="project" value="TreeGrafter"/>
</dbReference>
<reference evidence="5 6" key="1">
    <citation type="submission" date="2016-04" db="EMBL/GenBank/DDBJ databases">
        <title>The genome of Intoshia linei affirms orthonectids as highly simplified spiralians.</title>
        <authorList>
            <person name="Mikhailov K.V."/>
            <person name="Slusarev G.S."/>
            <person name="Nikitin M.A."/>
            <person name="Logacheva M.D."/>
            <person name="Penin A."/>
            <person name="Aleoshin V."/>
            <person name="Panchin Y.V."/>
        </authorList>
    </citation>
    <scope>NUCLEOTIDE SEQUENCE [LARGE SCALE GENOMIC DNA]</scope>
    <source>
        <strain evidence="5">Intl2013</strain>
        <tissue evidence="5">Whole animal</tissue>
    </source>
</reference>
<dbReference type="SUPFAM" id="SSF47661">
    <property type="entry name" value="t-snare proteins"/>
    <property type="match status" value="1"/>
</dbReference>
<keyword evidence="2" id="KW-0175">Coiled coil</keyword>
<dbReference type="EMBL" id="LWCA01001579">
    <property type="protein sequence ID" value="OAF64849.1"/>
    <property type="molecule type" value="Genomic_DNA"/>
</dbReference>
<keyword evidence="3" id="KW-0812">Transmembrane</keyword>
<feature type="domain" description="T-SNARE coiled-coil homology" evidence="4">
    <location>
        <begin position="147"/>
        <end position="209"/>
    </location>
</feature>
<dbReference type="InterPro" id="IPR045242">
    <property type="entry name" value="Syntaxin"/>
</dbReference>
<gene>
    <name evidence="5" type="ORF">A3Q56_07430</name>
</gene>
<dbReference type="AlphaFoldDB" id="A0A177AS75"/>
<dbReference type="Pfam" id="PF05739">
    <property type="entry name" value="SNARE"/>
    <property type="match status" value="1"/>
</dbReference>
<dbReference type="GO" id="GO:0048278">
    <property type="term" value="P:vesicle docking"/>
    <property type="evidence" value="ECO:0007669"/>
    <property type="project" value="TreeGrafter"/>
</dbReference>
<dbReference type="InterPro" id="IPR010989">
    <property type="entry name" value="SNARE"/>
</dbReference>
<dbReference type="GO" id="GO:0005484">
    <property type="term" value="F:SNAP receptor activity"/>
    <property type="evidence" value="ECO:0007669"/>
    <property type="project" value="TreeGrafter"/>
</dbReference>
<accession>A0A177AS75</accession>
<dbReference type="SMART" id="SM00397">
    <property type="entry name" value="t_SNARE"/>
    <property type="match status" value="1"/>
</dbReference>
<evidence type="ECO:0000259" key="4">
    <source>
        <dbReference type="PROSITE" id="PS50192"/>
    </source>
</evidence>
<protein>
    <recommendedName>
        <fullName evidence="4">t-SNARE coiled-coil homology domain-containing protein</fullName>
    </recommendedName>
</protein>
<dbReference type="GO" id="GO:0006886">
    <property type="term" value="P:intracellular protein transport"/>
    <property type="evidence" value="ECO:0007669"/>
    <property type="project" value="TreeGrafter"/>
</dbReference>
<comment type="caution">
    <text evidence="5">The sequence shown here is derived from an EMBL/GenBank/DDBJ whole genome shotgun (WGS) entry which is preliminary data.</text>
</comment>
<keyword evidence="3" id="KW-1133">Transmembrane helix</keyword>
<evidence type="ECO:0000256" key="2">
    <source>
        <dbReference type="SAM" id="Coils"/>
    </source>
</evidence>
<dbReference type="OrthoDB" id="364348at2759"/>
<dbReference type="PANTHER" id="PTHR19957:SF38">
    <property type="entry name" value="LD27581P"/>
    <property type="match status" value="1"/>
</dbReference>
<comment type="similarity">
    <text evidence="1">Belongs to the syntaxin family.</text>
</comment>